<proteinExistence type="predicted"/>
<dbReference type="OrthoDB" id="9793135at2"/>
<sequence>MKKNWIPIVFILVLVGAFLLVTKPYLPPKKASLTVSGQVGTTAAVSTNVDIDETTYRTTAENGRLRLAVDDIGQFIVTDMRNGHQWRSNPTAEAMKKEGVKGLWRQHLLSPFIVETVERGKSKPEQSNWLASGTKTSVETIPDGVKVKHNLTKLGIKLTYSLTLHEDYLAFNMEQDGIEESGNRALVMLRMFPFLGALQEDSGRGGLFVPEGMGALIPIDGKPKLPYAYSSRIYGSDISVVSQTQNPVMSNSPMPVFGLIDGDHSYMGVIEAGDSLAKITAYPSGLITSFNWVAADFILRENFYTKTSNFNQGFFQYEASLRREPIHMRYYFQQGDNAGYVGMAQDYRAYLMETQGARRIDPISQMPLDLTLYGGATKKGFFGDKTVVSTSFKAAKEIVDELANSGVPSLKVTYQGWSNGGVGGVLPMKEPSEALGGKEDLRELAKHISKIGGKLYVSANWYAIRSSSSFLPSRDGLRDLSGNTIERNDEGKKMYYYPPRRVEATWLDMEKQLKEVGVSGVDLEGMGSYLYSGYDGKKLISRHEAEQAYLSVMDGIQDEFSGVSTVFGNAYVIGHVDHIRNFPLSPSYDLIATESVPFYPIAIHGLATYTGIPQNLENESVKGALQTIEYGAMPTFTVTQKDPIVLKDTPGISLFSSRFAEWKASILENYARTSEWTASTAHRFIVGHRRIAKDVYQTEYEGGLSVVVNYGVVEYVDGALRVPAADFTLIGKGVKGNE</sequence>
<accession>A0A3G9ISK7</accession>
<dbReference type="AlphaFoldDB" id="A0A3G9ISK7"/>
<dbReference type="EMBL" id="AP019308">
    <property type="protein sequence ID" value="BBH18995.1"/>
    <property type="molecule type" value="Genomic_DNA"/>
</dbReference>
<organism evidence="1 2">
    <name type="scientific">Paenibacillus baekrokdamisoli</name>
    <dbReference type="NCBI Taxonomy" id="1712516"/>
    <lineage>
        <taxon>Bacteria</taxon>
        <taxon>Bacillati</taxon>
        <taxon>Bacillota</taxon>
        <taxon>Bacilli</taxon>
        <taxon>Bacillales</taxon>
        <taxon>Paenibacillaceae</taxon>
        <taxon>Paenibacillus</taxon>
    </lineage>
</organism>
<evidence type="ECO:0000313" key="2">
    <source>
        <dbReference type="Proteomes" id="UP000275368"/>
    </source>
</evidence>
<gene>
    <name evidence="1" type="ORF">Back11_03400</name>
</gene>
<dbReference type="RefSeq" id="WP_125653412.1">
    <property type="nucleotide sequence ID" value="NZ_AP019308.1"/>
</dbReference>
<dbReference type="KEGG" id="pbk:Back11_03400"/>
<dbReference type="Pfam" id="PF18952">
    <property type="entry name" value="DUF5696"/>
    <property type="match status" value="1"/>
</dbReference>
<dbReference type="InterPro" id="IPR043751">
    <property type="entry name" value="DUF5696"/>
</dbReference>
<name>A0A3G9ISK7_9BACL</name>
<keyword evidence="2" id="KW-1185">Reference proteome</keyword>
<protein>
    <submittedName>
        <fullName evidence="1">Uncharacterized protein</fullName>
    </submittedName>
</protein>
<reference evidence="1 2" key="1">
    <citation type="submission" date="2018-11" db="EMBL/GenBank/DDBJ databases">
        <title>Complete genome sequence of Paenibacillus baekrokdamisoli strain KCTC 33723.</title>
        <authorList>
            <person name="Kang S.W."/>
            <person name="Lee K.C."/>
            <person name="Kim K.K."/>
            <person name="Kim J.S."/>
            <person name="Kim D.S."/>
            <person name="Ko S.H."/>
            <person name="Yang S.H."/>
            <person name="Lee J.S."/>
        </authorList>
    </citation>
    <scope>NUCLEOTIDE SEQUENCE [LARGE SCALE GENOMIC DNA]</scope>
    <source>
        <strain evidence="1 2">KCTC 33723</strain>
    </source>
</reference>
<evidence type="ECO:0000313" key="1">
    <source>
        <dbReference type="EMBL" id="BBH18995.1"/>
    </source>
</evidence>
<dbReference type="Proteomes" id="UP000275368">
    <property type="component" value="Chromosome"/>
</dbReference>